<dbReference type="InterPro" id="IPR013207">
    <property type="entry name" value="LGFP"/>
</dbReference>
<dbReference type="EMBL" id="JBIATK010000012">
    <property type="protein sequence ID" value="MFF4027014.1"/>
    <property type="molecule type" value="Genomic_DNA"/>
</dbReference>
<keyword evidence="2" id="KW-1185">Reference proteome</keyword>
<dbReference type="InterPro" id="IPR017853">
    <property type="entry name" value="GH"/>
</dbReference>
<dbReference type="RefSeq" id="WP_387132174.1">
    <property type="nucleotide sequence ID" value="NZ_JBIATK010000012.1"/>
</dbReference>
<gene>
    <name evidence="1" type="ORF">ACFYY5_29615</name>
</gene>
<name>A0ABW6TLK7_9NOCA</name>
<dbReference type="Proteomes" id="UP001602089">
    <property type="component" value="Unassembled WGS sequence"/>
</dbReference>
<dbReference type="SUPFAM" id="SSF51445">
    <property type="entry name" value="(Trans)glycosidases"/>
    <property type="match status" value="1"/>
</dbReference>
<dbReference type="Gene3D" id="3.20.20.80">
    <property type="entry name" value="Glycosidases"/>
    <property type="match status" value="1"/>
</dbReference>
<evidence type="ECO:0000313" key="1">
    <source>
        <dbReference type="EMBL" id="MFF4027014.1"/>
    </source>
</evidence>
<comment type="caution">
    <text evidence="1">The sequence shown here is derived from an EMBL/GenBank/DDBJ whole genome shotgun (WGS) entry which is preliminary data.</text>
</comment>
<dbReference type="Pfam" id="PF08310">
    <property type="entry name" value="LGFP"/>
    <property type="match status" value="3"/>
</dbReference>
<protein>
    <submittedName>
        <fullName evidence="1">LGFP repeat-containing protein</fullName>
    </submittedName>
</protein>
<reference evidence="1 2" key="1">
    <citation type="submission" date="2024-10" db="EMBL/GenBank/DDBJ databases">
        <title>The Natural Products Discovery Center: Release of the First 8490 Sequenced Strains for Exploring Actinobacteria Biosynthetic Diversity.</title>
        <authorList>
            <person name="Kalkreuter E."/>
            <person name="Kautsar S.A."/>
            <person name="Yang D."/>
            <person name="Bader C.D."/>
            <person name="Teijaro C.N."/>
            <person name="Fluegel L."/>
            <person name="Davis C.M."/>
            <person name="Simpson J.R."/>
            <person name="Lauterbach L."/>
            <person name="Steele A.D."/>
            <person name="Gui C."/>
            <person name="Meng S."/>
            <person name="Li G."/>
            <person name="Viehrig K."/>
            <person name="Ye F."/>
            <person name="Su P."/>
            <person name="Kiefer A.F."/>
            <person name="Nichols A."/>
            <person name="Cepeda A.J."/>
            <person name="Yan W."/>
            <person name="Fan B."/>
            <person name="Jiang Y."/>
            <person name="Adhikari A."/>
            <person name="Zheng C.-J."/>
            <person name="Schuster L."/>
            <person name="Cowan T.M."/>
            <person name="Smanski M.J."/>
            <person name="Chevrette M.G."/>
            <person name="De Carvalho L.P.S."/>
            <person name="Shen B."/>
        </authorList>
    </citation>
    <scope>NUCLEOTIDE SEQUENCE [LARGE SCALE GENOMIC DNA]</scope>
    <source>
        <strain evidence="1 2">NPDC001867</strain>
    </source>
</reference>
<accession>A0ABW6TLK7</accession>
<proteinExistence type="predicted"/>
<sequence>MTDTLFADVSYFQPVVNDSYPHAVLSFRACDGTFRDDNFAENYQWAVNAVNSGKLEFFIVYAYWRSNWADTAQTMIDMVNAAGGPHPKMVAMIDVESGGNPGGDQSHGINSMYWKLADWLGNPKRVIGYANTPDFYSMWPTRPDGLRVVAAGYGSLPSLPGQIAHQYTDGQGYGGGLPEGAPPFGNCDMNSANGLSPQDFAAACGIGEYTPVPNAINDKEAVSGWLGKRLTADEQVCPDGVGRFVQYEAGYIYWHPETGAHPIPASLFARWAELGWEAGAVGYPTLDHVVVDGGECQAFQGGALYHKDGGPVVFVHGAIGDRWARDGFEKGPLGWPLSDEQPFDRGAVQRFDHGDLYWSPDSTVGILANP</sequence>
<evidence type="ECO:0000313" key="2">
    <source>
        <dbReference type="Proteomes" id="UP001602089"/>
    </source>
</evidence>
<organism evidence="1 2">
    <name type="scientific">Nocardia elegans</name>
    <dbReference type="NCBI Taxonomy" id="300029"/>
    <lineage>
        <taxon>Bacteria</taxon>
        <taxon>Bacillati</taxon>
        <taxon>Actinomycetota</taxon>
        <taxon>Actinomycetes</taxon>
        <taxon>Mycobacteriales</taxon>
        <taxon>Nocardiaceae</taxon>
        <taxon>Nocardia</taxon>
    </lineage>
</organism>